<keyword evidence="5" id="KW-0963">Cytoplasm</keyword>
<dbReference type="AlphaFoldDB" id="A0A1N7JE03"/>
<keyword evidence="2 5" id="KW-0547">Nucleotide-binding</keyword>
<evidence type="ECO:0000256" key="2">
    <source>
        <dbReference type="ARBA" id="ARBA00022741"/>
    </source>
</evidence>
<dbReference type="InterPro" id="IPR001977">
    <property type="entry name" value="Depp_CoAkinase"/>
</dbReference>
<dbReference type="SUPFAM" id="SSF52540">
    <property type="entry name" value="P-loop containing nucleoside triphosphate hydrolases"/>
    <property type="match status" value="1"/>
</dbReference>
<proteinExistence type="inferred from homology"/>
<feature type="binding site" evidence="5">
    <location>
        <begin position="11"/>
        <end position="16"/>
    </location>
    <ligand>
        <name>ATP</name>
        <dbReference type="ChEBI" id="CHEBI:30616"/>
    </ligand>
</feature>
<dbReference type="PANTHER" id="PTHR10695">
    <property type="entry name" value="DEPHOSPHO-COA KINASE-RELATED"/>
    <property type="match status" value="1"/>
</dbReference>
<dbReference type="NCBIfam" id="TIGR00152">
    <property type="entry name" value="dephospho-CoA kinase"/>
    <property type="match status" value="1"/>
</dbReference>
<dbReference type="EMBL" id="FTOA01000002">
    <property type="protein sequence ID" value="SIS47593.1"/>
    <property type="molecule type" value="Genomic_DNA"/>
</dbReference>
<dbReference type="Gene3D" id="3.40.50.300">
    <property type="entry name" value="P-loop containing nucleotide triphosphate hydrolases"/>
    <property type="match status" value="1"/>
</dbReference>
<reference evidence="7 8" key="1">
    <citation type="submission" date="2017-01" db="EMBL/GenBank/DDBJ databases">
        <authorList>
            <person name="Mah S.A."/>
            <person name="Swanson W.J."/>
            <person name="Moy G.W."/>
            <person name="Vacquier V.D."/>
        </authorList>
    </citation>
    <scope>NUCLEOTIDE SEQUENCE [LARGE SCALE GENOMIC DNA]</scope>
    <source>
        <strain evidence="7 8">DSM 11589</strain>
    </source>
</reference>
<comment type="similarity">
    <text evidence="1 5">Belongs to the CoaE family.</text>
</comment>
<dbReference type="InterPro" id="IPR027417">
    <property type="entry name" value="P-loop_NTPase"/>
</dbReference>
<dbReference type="RefSeq" id="WP_076399064.1">
    <property type="nucleotide sequence ID" value="NZ_FTOA01000002.1"/>
</dbReference>
<evidence type="ECO:0000256" key="5">
    <source>
        <dbReference type="HAMAP-Rule" id="MF_00376"/>
    </source>
</evidence>
<keyword evidence="3 5" id="KW-0067">ATP-binding</keyword>
<dbReference type="GO" id="GO:0004140">
    <property type="term" value="F:dephospho-CoA kinase activity"/>
    <property type="evidence" value="ECO:0007669"/>
    <property type="project" value="UniProtKB-UniRule"/>
</dbReference>
<comment type="catalytic activity">
    <reaction evidence="5">
        <text>3'-dephospho-CoA + ATP = ADP + CoA + H(+)</text>
        <dbReference type="Rhea" id="RHEA:18245"/>
        <dbReference type="ChEBI" id="CHEBI:15378"/>
        <dbReference type="ChEBI" id="CHEBI:30616"/>
        <dbReference type="ChEBI" id="CHEBI:57287"/>
        <dbReference type="ChEBI" id="CHEBI:57328"/>
        <dbReference type="ChEBI" id="CHEBI:456216"/>
        <dbReference type="EC" id="2.7.1.24"/>
    </reaction>
</comment>
<keyword evidence="5 7" id="KW-0418">Kinase</keyword>
<evidence type="ECO:0000313" key="7">
    <source>
        <dbReference type="EMBL" id="SIS47593.1"/>
    </source>
</evidence>
<keyword evidence="4 5" id="KW-0173">Coenzyme A biosynthesis</keyword>
<organism evidence="7 8">
    <name type="scientific">Insolitispirillum peregrinum</name>
    <dbReference type="NCBI Taxonomy" id="80876"/>
    <lineage>
        <taxon>Bacteria</taxon>
        <taxon>Pseudomonadati</taxon>
        <taxon>Pseudomonadota</taxon>
        <taxon>Alphaproteobacteria</taxon>
        <taxon>Rhodospirillales</taxon>
        <taxon>Novispirillaceae</taxon>
        <taxon>Insolitispirillum</taxon>
    </lineage>
</organism>
<keyword evidence="8" id="KW-1185">Reference proteome</keyword>
<evidence type="ECO:0000313" key="8">
    <source>
        <dbReference type="Proteomes" id="UP000185678"/>
    </source>
</evidence>
<gene>
    <name evidence="5" type="primary">coaE</name>
    <name evidence="7" type="ORF">SAMN05421779_102153</name>
</gene>
<sequence length="197" mass="21323">MIILGLTGSIGMGKSTLARMLREAGIPVHDADATVHRLLAAGGKAVAAISAAFPAVSRADGSIDRRALGQQVFGNTPALRRLEAILHPLVRADKAAFLARCRRRRCRLVALDVPLLYETGGDRQCDAVMVVSAPYFLQRQRVLARPGMTAETFAQIRARQCPDAEKRRRADVVVPSGLGKAVTRRAVKRALTHLKRG</sequence>
<dbReference type="CDD" id="cd02022">
    <property type="entry name" value="DPCK"/>
    <property type="match status" value="1"/>
</dbReference>
<dbReference type="STRING" id="80876.SAMN05421779_102153"/>
<dbReference type="OrthoDB" id="9812943at2"/>
<dbReference type="HAMAP" id="MF_00376">
    <property type="entry name" value="Dephospho_CoA_kinase"/>
    <property type="match status" value="1"/>
</dbReference>
<comment type="function">
    <text evidence="5">Catalyzes the phosphorylation of the 3'-hydroxyl group of dephosphocoenzyme A to form coenzyme A.</text>
</comment>
<evidence type="ECO:0000256" key="3">
    <source>
        <dbReference type="ARBA" id="ARBA00022840"/>
    </source>
</evidence>
<dbReference type="GO" id="GO:0005524">
    <property type="term" value="F:ATP binding"/>
    <property type="evidence" value="ECO:0007669"/>
    <property type="project" value="UniProtKB-UniRule"/>
</dbReference>
<keyword evidence="5" id="KW-0808">Transferase</keyword>
<dbReference type="GO" id="GO:0005737">
    <property type="term" value="C:cytoplasm"/>
    <property type="evidence" value="ECO:0007669"/>
    <property type="project" value="UniProtKB-SubCell"/>
</dbReference>
<dbReference type="Proteomes" id="UP000185678">
    <property type="component" value="Unassembled WGS sequence"/>
</dbReference>
<evidence type="ECO:0000256" key="6">
    <source>
        <dbReference type="NCBIfam" id="TIGR00152"/>
    </source>
</evidence>
<dbReference type="GO" id="GO:0015937">
    <property type="term" value="P:coenzyme A biosynthetic process"/>
    <property type="evidence" value="ECO:0007669"/>
    <property type="project" value="UniProtKB-UniRule"/>
</dbReference>
<comment type="subcellular location">
    <subcellularLocation>
        <location evidence="5">Cytoplasm</location>
    </subcellularLocation>
</comment>
<dbReference type="Pfam" id="PF01121">
    <property type="entry name" value="CoaE"/>
    <property type="match status" value="1"/>
</dbReference>
<dbReference type="PROSITE" id="PS51219">
    <property type="entry name" value="DPCK"/>
    <property type="match status" value="1"/>
</dbReference>
<dbReference type="PANTHER" id="PTHR10695:SF46">
    <property type="entry name" value="BIFUNCTIONAL COENZYME A SYNTHASE-RELATED"/>
    <property type="match status" value="1"/>
</dbReference>
<dbReference type="EC" id="2.7.1.24" evidence="5 6"/>
<evidence type="ECO:0000256" key="4">
    <source>
        <dbReference type="ARBA" id="ARBA00022993"/>
    </source>
</evidence>
<comment type="pathway">
    <text evidence="5">Cofactor biosynthesis; coenzyme A biosynthesis; CoA from (R)-pantothenate: step 5/5.</text>
</comment>
<dbReference type="UniPathway" id="UPA00241">
    <property type="reaction ID" value="UER00356"/>
</dbReference>
<name>A0A1N7JE03_9PROT</name>
<evidence type="ECO:0000256" key="1">
    <source>
        <dbReference type="ARBA" id="ARBA00009018"/>
    </source>
</evidence>
<protein>
    <recommendedName>
        <fullName evidence="5 6">Dephospho-CoA kinase</fullName>
        <ecNumber evidence="5 6">2.7.1.24</ecNumber>
    </recommendedName>
    <alternativeName>
        <fullName evidence="5">Dephosphocoenzyme A kinase</fullName>
    </alternativeName>
</protein>
<accession>A0A1N7JE03</accession>